<evidence type="ECO:0000256" key="1">
    <source>
        <dbReference type="ARBA" id="ARBA00001917"/>
    </source>
</evidence>
<dbReference type="InterPro" id="IPR024036">
    <property type="entry name" value="tRNA-dHydroUridine_Synthase_C"/>
</dbReference>
<organism evidence="16 17">
    <name type="scientific">Candidatus Vogelbacteria bacterium RIFOXYD1_FULL_44_32</name>
    <dbReference type="NCBI Taxonomy" id="1802438"/>
    <lineage>
        <taxon>Bacteria</taxon>
        <taxon>Candidatus Vogeliibacteriota</taxon>
    </lineage>
</organism>
<comment type="catalytic activity">
    <reaction evidence="11">
        <text>a 5,6-dihydrouridine in tRNA + NAD(+) = a uridine in tRNA + NADH + H(+)</text>
        <dbReference type="Rhea" id="RHEA:54452"/>
        <dbReference type="Rhea" id="RHEA-COMP:13339"/>
        <dbReference type="Rhea" id="RHEA-COMP:13887"/>
        <dbReference type="ChEBI" id="CHEBI:15378"/>
        <dbReference type="ChEBI" id="CHEBI:57540"/>
        <dbReference type="ChEBI" id="CHEBI:57945"/>
        <dbReference type="ChEBI" id="CHEBI:65315"/>
        <dbReference type="ChEBI" id="CHEBI:74443"/>
    </reaction>
</comment>
<evidence type="ECO:0000256" key="8">
    <source>
        <dbReference type="ARBA" id="ARBA00022884"/>
    </source>
</evidence>
<dbReference type="GO" id="GO:0050660">
    <property type="term" value="F:flavin adenine dinucleotide binding"/>
    <property type="evidence" value="ECO:0007669"/>
    <property type="project" value="InterPro"/>
</dbReference>
<keyword evidence="4 12" id="KW-0285">Flavoprotein</keyword>
<accession>A0A1G2QDA2</accession>
<comment type="caution">
    <text evidence="16">The sequence shown here is derived from an EMBL/GenBank/DDBJ whole genome shotgun (WGS) entry which is preliminary data.</text>
</comment>
<evidence type="ECO:0000313" key="16">
    <source>
        <dbReference type="EMBL" id="OHA58565.1"/>
    </source>
</evidence>
<keyword evidence="5 12" id="KW-0288">FMN</keyword>
<evidence type="ECO:0000313" key="17">
    <source>
        <dbReference type="Proteomes" id="UP000177043"/>
    </source>
</evidence>
<proteinExistence type="inferred from homology"/>
<dbReference type="GO" id="GO:0017150">
    <property type="term" value="F:tRNA dihydrouridine synthase activity"/>
    <property type="evidence" value="ECO:0007669"/>
    <property type="project" value="InterPro"/>
</dbReference>
<dbReference type="InterPro" id="IPR018517">
    <property type="entry name" value="tRNA_hU_synthase_CS"/>
</dbReference>
<feature type="binding site" evidence="14">
    <location>
        <position position="148"/>
    </location>
    <ligand>
        <name>FMN</name>
        <dbReference type="ChEBI" id="CHEBI:58210"/>
    </ligand>
</feature>
<keyword evidence="14" id="KW-0547">Nucleotide-binding</keyword>
<feature type="binding site" evidence="14">
    <location>
        <begin position="18"/>
        <end position="20"/>
    </location>
    <ligand>
        <name>FMN</name>
        <dbReference type="ChEBI" id="CHEBI:58210"/>
    </ligand>
</feature>
<feature type="domain" description="DUS-like FMN-binding" evidence="15">
    <location>
        <begin position="16"/>
        <end position="343"/>
    </location>
</feature>
<comment type="catalytic activity">
    <reaction evidence="10">
        <text>a 5,6-dihydrouridine in tRNA + NADP(+) = a uridine in tRNA + NADPH + H(+)</text>
        <dbReference type="Rhea" id="RHEA:23624"/>
        <dbReference type="Rhea" id="RHEA-COMP:13339"/>
        <dbReference type="Rhea" id="RHEA-COMP:13887"/>
        <dbReference type="ChEBI" id="CHEBI:15378"/>
        <dbReference type="ChEBI" id="CHEBI:57783"/>
        <dbReference type="ChEBI" id="CHEBI:58349"/>
        <dbReference type="ChEBI" id="CHEBI:65315"/>
        <dbReference type="ChEBI" id="CHEBI:74443"/>
    </reaction>
</comment>
<feature type="active site" description="Proton donor" evidence="13">
    <location>
        <position position="108"/>
    </location>
</feature>
<dbReference type="Gene3D" id="3.20.20.70">
    <property type="entry name" value="Aldolase class I"/>
    <property type="match status" value="1"/>
</dbReference>
<comment type="function">
    <text evidence="2 12">Catalyzes the synthesis of 5,6-dihydrouridine (D), a modified base found in the D-loop of most tRNAs, via the reduction of the C5-C6 double bond in target uridines.</text>
</comment>
<evidence type="ECO:0000256" key="9">
    <source>
        <dbReference type="ARBA" id="ARBA00023002"/>
    </source>
</evidence>
<feature type="binding site" evidence="14">
    <location>
        <position position="176"/>
    </location>
    <ligand>
        <name>FMN</name>
        <dbReference type="ChEBI" id="CHEBI:58210"/>
    </ligand>
</feature>
<gene>
    <name evidence="16" type="ORF">A2571_02230</name>
</gene>
<dbReference type="CDD" id="cd02801">
    <property type="entry name" value="DUS_like_FMN"/>
    <property type="match status" value="1"/>
</dbReference>
<evidence type="ECO:0000256" key="10">
    <source>
        <dbReference type="ARBA" id="ARBA00048205"/>
    </source>
</evidence>
<evidence type="ECO:0000256" key="5">
    <source>
        <dbReference type="ARBA" id="ARBA00022643"/>
    </source>
</evidence>
<dbReference type="Gene3D" id="1.10.1200.80">
    <property type="entry name" value="Putative flavin oxidoreducatase, domain 2"/>
    <property type="match status" value="1"/>
</dbReference>
<protein>
    <recommendedName>
        <fullName evidence="12">tRNA-dihydrouridine synthase</fullName>
        <ecNumber evidence="12">1.3.1.-</ecNumber>
    </recommendedName>
</protein>
<dbReference type="EC" id="1.3.1.-" evidence="12"/>
<name>A0A1G2QDA2_9BACT</name>
<keyword evidence="9 12" id="KW-0560">Oxidoreductase</keyword>
<evidence type="ECO:0000256" key="2">
    <source>
        <dbReference type="ARBA" id="ARBA00002790"/>
    </source>
</evidence>
<keyword evidence="7" id="KW-0521">NADP</keyword>
<comment type="cofactor">
    <cofactor evidence="1 12 14">
        <name>FMN</name>
        <dbReference type="ChEBI" id="CHEBI:58210"/>
    </cofactor>
</comment>
<reference evidence="16 17" key="1">
    <citation type="journal article" date="2016" name="Nat. Commun.">
        <title>Thousands of microbial genomes shed light on interconnected biogeochemical processes in an aquifer system.</title>
        <authorList>
            <person name="Anantharaman K."/>
            <person name="Brown C.T."/>
            <person name="Hug L.A."/>
            <person name="Sharon I."/>
            <person name="Castelle C.J."/>
            <person name="Probst A.J."/>
            <person name="Thomas B.C."/>
            <person name="Singh A."/>
            <person name="Wilkins M.J."/>
            <person name="Karaoz U."/>
            <person name="Brodie E.L."/>
            <person name="Williams K.H."/>
            <person name="Hubbard S.S."/>
            <person name="Banfield J.F."/>
        </authorList>
    </citation>
    <scope>NUCLEOTIDE SEQUENCE [LARGE SCALE GENOMIC DNA]</scope>
</reference>
<dbReference type="InterPro" id="IPR035587">
    <property type="entry name" value="DUS-like_FMN-bd"/>
</dbReference>
<keyword evidence="8" id="KW-0694">RNA-binding</keyword>
<sequence length="352" mass="38306">MSANFWQNLPKPIFTLAPMADVTDAAFRQIIAKYSRPYGPHIFYTEFVSADGLMHPAGRAKLLRELYFTPAEQPIVAQLFTSKPAKMREAAAYVAELGFAGVDINMGCPDEGIEKQGCGASLIKHPELAQELILAAKDGAGDLPVSVKTRIGYNKVELETWAAALLATKPASITFHWRTRKEMSKVGAHWELAEIPVQMATGSGVLILGNGDVADLADARAKVAQSGVDGVMIGRAIYGNPWLFAETIPTTTEKLQVLVEHTKLFSDLFLAGETNEKLFNSLNQSSGLIDRTDSERKSVLGHTKSFAMMKKHFKAYVDGFAGASELRAKLMLQDSATGVAEVVKHFLTDFVG</sequence>
<dbReference type="PROSITE" id="PS01136">
    <property type="entry name" value="UPF0034"/>
    <property type="match status" value="1"/>
</dbReference>
<dbReference type="PIRSF" id="PIRSF006621">
    <property type="entry name" value="Dus"/>
    <property type="match status" value="1"/>
</dbReference>
<evidence type="ECO:0000256" key="14">
    <source>
        <dbReference type="PIRSR" id="PIRSR006621-2"/>
    </source>
</evidence>
<dbReference type="EMBL" id="MHTJ01000003">
    <property type="protein sequence ID" value="OHA58565.1"/>
    <property type="molecule type" value="Genomic_DNA"/>
</dbReference>
<dbReference type="AlphaFoldDB" id="A0A1G2QDA2"/>
<comment type="similarity">
    <text evidence="12">Belongs to the dus family.</text>
</comment>
<evidence type="ECO:0000256" key="3">
    <source>
        <dbReference type="ARBA" id="ARBA00022555"/>
    </source>
</evidence>
<feature type="binding site" evidence="14">
    <location>
        <position position="78"/>
    </location>
    <ligand>
        <name>FMN</name>
        <dbReference type="ChEBI" id="CHEBI:58210"/>
    </ligand>
</feature>
<dbReference type="Proteomes" id="UP000177043">
    <property type="component" value="Unassembled WGS sequence"/>
</dbReference>
<dbReference type="SUPFAM" id="SSF51395">
    <property type="entry name" value="FMN-linked oxidoreductases"/>
    <property type="match status" value="1"/>
</dbReference>
<dbReference type="STRING" id="1802438.A2571_02230"/>
<evidence type="ECO:0000259" key="15">
    <source>
        <dbReference type="Pfam" id="PF01207"/>
    </source>
</evidence>
<feature type="binding site" evidence="14">
    <location>
        <begin position="234"/>
        <end position="235"/>
    </location>
    <ligand>
        <name>FMN</name>
        <dbReference type="ChEBI" id="CHEBI:58210"/>
    </ligand>
</feature>
<evidence type="ECO:0000256" key="4">
    <source>
        <dbReference type="ARBA" id="ARBA00022630"/>
    </source>
</evidence>
<dbReference type="Pfam" id="PF01207">
    <property type="entry name" value="Dus"/>
    <property type="match status" value="1"/>
</dbReference>
<dbReference type="PANTHER" id="PTHR11082">
    <property type="entry name" value="TRNA-DIHYDROURIDINE SYNTHASE"/>
    <property type="match status" value="1"/>
</dbReference>
<evidence type="ECO:0000256" key="12">
    <source>
        <dbReference type="PIRNR" id="PIRNR006621"/>
    </source>
</evidence>
<evidence type="ECO:0000256" key="11">
    <source>
        <dbReference type="ARBA" id="ARBA00048802"/>
    </source>
</evidence>
<evidence type="ECO:0000256" key="7">
    <source>
        <dbReference type="ARBA" id="ARBA00022857"/>
    </source>
</evidence>
<evidence type="ECO:0000256" key="6">
    <source>
        <dbReference type="ARBA" id="ARBA00022694"/>
    </source>
</evidence>
<evidence type="ECO:0000256" key="13">
    <source>
        <dbReference type="PIRSR" id="PIRSR006621-1"/>
    </source>
</evidence>
<dbReference type="InterPro" id="IPR001269">
    <property type="entry name" value="DUS_fam"/>
</dbReference>
<dbReference type="GO" id="GO:0000049">
    <property type="term" value="F:tRNA binding"/>
    <property type="evidence" value="ECO:0007669"/>
    <property type="project" value="UniProtKB-KW"/>
</dbReference>
<keyword evidence="3" id="KW-0820">tRNA-binding</keyword>
<dbReference type="PANTHER" id="PTHR11082:SF25">
    <property type="entry name" value="DUS-LIKE FMN-BINDING DOMAIN-CONTAINING PROTEIN"/>
    <property type="match status" value="1"/>
</dbReference>
<dbReference type="InterPro" id="IPR013785">
    <property type="entry name" value="Aldolase_TIM"/>
</dbReference>
<keyword evidence="6 12" id="KW-0819">tRNA processing</keyword>